<sequence>MHLKERLSRLNKGASPVSEYLNNVKAIADELAIINSPLDDIDLVIHTLNGKNESHRNERDLEVVQVSDCMVEGRLIRIDG</sequence>
<dbReference type="Proteomes" id="UP000236291">
    <property type="component" value="Unassembled WGS sequence"/>
</dbReference>
<name>A0A2K3MYG1_TRIPR</name>
<accession>A0A2K3MYG1</accession>
<evidence type="ECO:0000313" key="1">
    <source>
        <dbReference type="EMBL" id="PNX95843.1"/>
    </source>
</evidence>
<gene>
    <name evidence="1" type="ORF">L195_g019040</name>
</gene>
<reference evidence="1 2" key="2">
    <citation type="journal article" date="2017" name="Front. Plant Sci.">
        <title>Gene Classification and Mining of Molecular Markers Useful in Red Clover (Trifolium pratense) Breeding.</title>
        <authorList>
            <person name="Istvanek J."/>
            <person name="Dluhosova J."/>
            <person name="Dluhos P."/>
            <person name="Patkova L."/>
            <person name="Nedelnik J."/>
            <person name="Repkova J."/>
        </authorList>
    </citation>
    <scope>NUCLEOTIDE SEQUENCE [LARGE SCALE GENOMIC DNA]</scope>
    <source>
        <strain evidence="2">cv. Tatra</strain>
        <tissue evidence="1">Young leaves</tissue>
    </source>
</reference>
<feature type="non-terminal residue" evidence="1">
    <location>
        <position position="80"/>
    </location>
</feature>
<organism evidence="1 2">
    <name type="scientific">Trifolium pratense</name>
    <name type="common">Red clover</name>
    <dbReference type="NCBI Taxonomy" id="57577"/>
    <lineage>
        <taxon>Eukaryota</taxon>
        <taxon>Viridiplantae</taxon>
        <taxon>Streptophyta</taxon>
        <taxon>Embryophyta</taxon>
        <taxon>Tracheophyta</taxon>
        <taxon>Spermatophyta</taxon>
        <taxon>Magnoliopsida</taxon>
        <taxon>eudicotyledons</taxon>
        <taxon>Gunneridae</taxon>
        <taxon>Pentapetalae</taxon>
        <taxon>rosids</taxon>
        <taxon>fabids</taxon>
        <taxon>Fabales</taxon>
        <taxon>Fabaceae</taxon>
        <taxon>Papilionoideae</taxon>
        <taxon>50 kb inversion clade</taxon>
        <taxon>NPAAA clade</taxon>
        <taxon>Hologalegina</taxon>
        <taxon>IRL clade</taxon>
        <taxon>Trifolieae</taxon>
        <taxon>Trifolium</taxon>
    </lineage>
</organism>
<evidence type="ECO:0000313" key="2">
    <source>
        <dbReference type="Proteomes" id="UP000236291"/>
    </source>
</evidence>
<protein>
    <submittedName>
        <fullName evidence="1">Uncharacterized protein</fullName>
    </submittedName>
</protein>
<dbReference type="AlphaFoldDB" id="A0A2K3MYG1"/>
<proteinExistence type="predicted"/>
<reference evidence="1 2" key="1">
    <citation type="journal article" date="2014" name="Am. J. Bot.">
        <title>Genome assembly and annotation for red clover (Trifolium pratense; Fabaceae).</title>
        <authorList>
            <person name="Istvanek J."/>
            <person name="Jaros M."/>
            <person name="Krenek A."/>
            <person name="Repkova J."/>
        </authorList>
    </citation>
    <scope>NUCLEOTIDE SEQUENCE [LARGE SCALE GENOMIC DNA]</scope>
    <source>
        <strain evidence="2">cv. Tatra</strain>
        <tissue evidence="1">Young leaves</tissue>
    </source>
</reference>
<comment type="caution">
    <text evidence="1">The sequence shown here is derived from an EMBL/GenBank/DDBJ whole genome shotgun (WGS) entry which is preliminary data.</text>
</comment>
<dbReference type="EMBL" id="ASHM01013880">
    <property type="protein sequence ID" value="PNX95843.1"/>
    <property type="molecule type" value="Genomic_DNA"/>
</dbReference>